<dbReference type="EMBL" id="BSYJ01000002">
    <property type="protein sequence ID" value="GMG86818.1"/>
    <property type="molecule type" value="Genomic_DNA"/>
</dbReference>
<comment type="caution">
    <text evidence="5">The sequence shown here is derived from an EMBL/GenBank/DDBJ whole genome shotgun (WGS) entry which is preliminary data.</text>
</comment>
<dbReference type="InterPro" id="IPR027417">
    <property type="entry name" value="P-loop_NTPase"/>
</dbReference>
<protein>
    <submittedName>
        <fullName evidence="5">ABC transporter ATP-binding protein</fullName>
    </submittedName>
</protein>
<dbReference type="InterPro" id="IPR003593">
    <property type="entry name" value="AAA+_ATPase"/>
</dbReference>
<evidence type="ECO:0000313" key="5">
    <source>
        <dbReference type="EMBL" id="GMG86818.1"/>
    </source>
</evidence>
<dbReference type="Proteomes" id="UP001224392">
    <property type="component" value="Unassembled WGS sequence"/>
</dbReference>
<evidence type="ECO:0000259" key="4">
    <source>
        <dbReference type="PROSITE" id="PS50893"/>
    </source>
</evidence>
<organism evidence="5 6">
    <name type="scientific">Biformimicrobium ophioploci</name>
    <dbReference type="NCBI Taxonomy" id="3036711"/>
    <lineage>
        <taxon>Bacteria</taxon>
        <taxon>Pseudomonadati</taxon>
        <taxon>Pseudomonadota</taxon>
        <taxon>Gammaproteobacteria</taxon>
        <taxon>Cellvibrionales</taxon>
        <taxon>Microbulbiferaceae</taxon>
        <taxon>Biformimicrobium</taxon>
    </lineage>
</organism>
<dbReference type="PANTHER" id="PTHR42711">
    <property type="entry name" value="ABC TRANSPORTER ATP-BINDING PROTEIN"/>
    <property type="match status" value="1"/>
</dbReference>
<evidence type="ECO:0000256" key="1">
    <source>
        <dbReference type="ARBA" id="ARBA00022448"/>
    </source>
</evidence>
<keyword evidence="3 5" id="KW-0067">ATP-binding</keyword>
<evidence type="ECO:0000256" key="2">
    <source>
        <dbReference type="ARBA" id="ARBA00022741"/>
    </source>
</evidence>
<dbReference type="PANTHER" id="PTHR42711:SF17">
    <property type="entry name" value="ABC TRANSPORTER ATP-BINDING PROTEIN"/>
    <property type="match status" value="1"/>
</dbReference>
<sequence length="312" mass="34284">MNARAPILTLRNLSKSYDGFEAVKGISLEIPTGICFGLLGPNGAGKTTTIEMIEGVSTPTAGDILYKGDPQRRQLADQAGIQFQSTALMDYLKVNEVLDLFASFYPAPMPRQQLVDLCQLQDILDRSASKLSGGQRQRLLLAVALVNDPELVFLDEPTTGLDPHSRRQFWHLVETIRARGKTVLLTTHYMEEAERLCDDLAIMNQGKIIARGSPQALLDEHFEHVLVCLPQTHFTDNCEALRRELADTLSFSGGQAMITSSSVDRTLQQLIESNISLDGLQVRNPTLDDLFLKLTGLSLEAQESLASEGSTG</sequence>
<dbReference type="PROSITE" id="PS50893">
    <property type="entry name" value="ABC_TRANSPORTER_2"/>
    <property type="match status" value="1"/>
</dbReference>
<dbReference type="InterPro" id="IPR003439">
    <property type="entry name" value="ABC_transporter-like_ATP-bd"/>
</dbReference>
<dbReference type="CDD" id="cd03230">
    <property type="entry name" value="ABC_DR_subfamily_A"/>
    <property type="match status" value="1"/>
</dbReference>
<proteinExistence type="predicted"/>
<evidence type="ECO:0000256" key="3">
    <source>
        <dbReference type="ARBA" id="ARBA00022840"/>
    </source>
</evidence>
<keyword evidence="6" id="KW-1185">Reference proteome</keyword>
<dbReference type="RefSeq" id="WP_285763410.1">
    <property type="nucleotide sequence ID" value="NZ_BSYJ01000002.1"/>
</dbReference>
<dbReference type="SMART" id="SM00382">
    <property type="entry name" value="AAA"/>
    <property type="match status" value="1"/>
</dbReference>
<feature type="domain" description="ABC transporter" evidence="4">
    <location>
        <begin position="8"/>
        <end position="230"/>
    </location>
</feature>
<dbReference type="PROSITE" id="PS00211">
    <property type="entry name" value="ABC_TRANSPORTER_1"/>
    <property type="match status" value="1"/>
</dbReference>
<reference evidence="5 6" key="1">
    <citation type="submission" date="2023-04" db="EMBL/GenBank/DDBJ databases">
        <title>Marinobulbifer ophiurae gen. nov., sp. Nov., isolate from tissue of brittle star Ophioplocus japonicus.</title>
        <authorList>
            <person name="Kawano K."/>
            <person name="Sawayama S."/>
            <person name="Nakagawa S."/>
        </authorList>
    </citation>
    <scope>NUCLEOTIDE SEQUENCE [LARGE SCALE GENOMIC DNA]</scope>
    <source>
        <strain evidence="5 6">NKW57</strain>
    </source>
</reference>
<dbReference type="Gene3D" id="3.40.50.300">
    <property type="entry name" value="P-loop containing nucleotide triphosphate hydrolases"/>
    <property type="match status" value="1"/>
</dbReference>
<dbReference type="Pfam" id="PF00005">
    <property type="entry name" value="ABC_tran"/>
    <property type="match status" value="1"/>
</dbReference>
<keyword evidence="1" id="KW-0813">Transport</keyword>
<dbReference type="InterPro" id="IPR017871">
    <property type="entry name" value="ABC_transporter-like_CS"/>
</dbReference>
<dbReference type="SUPFAM" id="SSF52540">
    <property type="entry name" value="P-loop containing nucleoside triphosphate hydrolases"/>
    <property type="match status" value="1"/>
</dbReference>
<gene>
    <name evidence="5" type="ORF">MNKW57_11390</name>
</gene>
<name>A0ABQ6LXJ8_9GAMM</name>
<keyword evidence="2" id="KW-0547">Nucleotide-binding</keyword>
<dbReference type="GO" id="GO:0005524">
    <property type="term" value="F:ATP binding"/>
    <property type="evidence" value="ECO:0007669"/>
    <property type="project" value="UniProtKB-KW"/>
</dbReference>
<accession>A0ABQ6LXJ8</accession>
<evidence type="ECO:0000313" key="6">
    <source>
        <dbReference type="Proteomes" id="UP001224392"/>
    </source>
</evidence>
<dbReference type="InterPro" id="IPR050763">
    <property type="entry name" value="ABC_transporter_ATP-binding"/>
</dbReference>